<dbReference type="SUPFAM" id="SSF53383">
    <property type="entry name" value="PLP-dependent transferases"/>
    <property type="match status" value="1"/>
</dbReference>
<dbReference type="EC" id="2.6.1.-" evidence="6"/>
<protein>
    <recommendedName>
        <fullName evidence="6">Aminotransferase</fullName>
        <ecNumber evidence="6">2.6.1.-</ecNumber>
    </recommendedName>
</protein>
<dbReference type="Gene3D" id="3.90.1150.10">
    <property type="entry name" value="Aspartate Aminotransferase, domain 1"/>
    <property type="match status" value="1"/>
</dbReference>
<keyword evidence="5" id="KW-0663">Pyridoxal phosphate</keyword>
<dbReference type="PANTHER" id="PTHR46383:SF1">
    <property type="entry name" value="ASPARTATE AMINOTRANSFERASE"/>
    <property type="match status" value="1"/>
</dbReference>
<sequence>MENYKFANRITGVSPSATLEMGRKAKELANQGVEVINLSLGEPDFVTPKFIDEAAKKAIDSGLASFYTATLGINELRMALANYYDSIAPLDFKNFGVTASTKLALYALLQILISDGEKVVVAAPYWVSYEQQVKLAMGDLYAVFPDNPEMKLTTKELDELDFIPKAIILNNPTNPTGAVYSKEELLDIINWAEVNQVYLIVDEIYGKLVYNGTKFTSVLELKEINNSKLIVVDGVSKSYSMTGWRLGWVIADPKIISKLGEVLDHVTSNPAAVSQYAALAAITSDGSSVEEMRCAFEERLNTTYDKLQEVNGLTIVDKPQGAFYLFLKVDPALLKRKGLKDTKDLAMEILNQAHVALAAGEGFGTPGYLRMSYAKSQTELDEAIKRIKGFLNE</sequence>
<dbReference type="InterPro" id="IPR050596">
    <property type="entry name" value="AspAT/PAT-like"/>
</dbReference>
<dbReference type="GO" id="GO:0030170">
    <property type="term" value="F:pyridoxal phosphate binding"/>
    <property type="evidence" value="ECO:0007669"/>
    <property type="project" value="InterPro"/>
</dbReference>
<reference evidence="8 9" key="1">
    <citation type="journal article" date="2023" name="Microbiol. Spectr.">
        <title>Symbiosis of Carpenter Bees with Uncharacterized Lactic Acid Bacteria Showing NAD Auxotrophy.</title>
        <authorList>
            <person name="Kawasaki S."/>
            <person name="Ozawa K."/>
            <person name="Mori T."/>
            <person name="Yamamoto A."/>
            <person name="Ito M."/>
            <person name="Ohkuma M."/>
            <person name="Sakamoto M."/>
            <person name="Matsutani M."/>
        </authorList>
    </citation>
    <scope>NUCLEOTIDE SEQUENCE [LARGE SCALE GENOMIC DNA]</scope>
    <source>
        <strain evidence="8 9">KimC2</strain>
    </source>
</reference>
<dbReference type="Proteomes" id="UP001321804">
    <property type="component" value="Chromosome"/>
</dbReference>
<keyword evidence="3 6" id="KW-0032">Aminotransferase</keyword>
<dbReference type="PRINTS" id="PR00753">
    <property type="entry name" value="ACCSYNTHASE"/>
</dbReference>
<keyword evidence="9" id="KW-1185">Reference proteome</keyword>
<comment type="similarity">
    <text evidence="2 6">Belongs to the class-I pyridoxal-phosphate-dependent aminotransferase family.</text>
</comment>
<evidence type="ECO:0000259" key="7">
    <source>
        <dbReference type="Pfam" id="PF00155"/>
    </source>
</evidence>
<dbReference type="EMBL" id="AP026801">
    <property type="protein sequence ID" value="BDR57315.1"/>
    <property type="molecule type" value="Genomic_DNA"/>
</dbReference>
<dbReference type="PANTHER" id="PTHR46383">
    <property type="entry name" value="ASPARTATE AMINOTRANSFERASE"/>
    <property type="match status" value="1"/>
</dbReference>
<feature type="domain" description="Aminotransferase class I/classII large" evidence="7">
    <location>
        <begin position="34"/>
        <end position="387"/>
    </location>
</feature>
<proteinExistence type="inferred from homology"/>
<dbReference type="GO" id="GO:0008483">
    <property type="term" value="F:transaminase activity"/>
    <property type="evidence" value="ECO:0007669"/>
    <property type="project" value="UniProtKB-KW"/>
</dbReference>
<dbReference type="Pfam" id="PF00155">
    <property type="entry name" value="Aminotran_1_2"/>
    <property type="match status" value="1"/>
</dbReference>
<dbReference type="InterPro" id="IPR015424">
    <property type="entry name" value="PyrdxlP-dep_Trfase"/>
</dbReference>
<dbReference type="CDD" id="cd00609">
    <property type="entry name" value="AAT_like"/>
    <property type="match status" value="1"/>
</dbReference>
<organism evidence="8 9">
    <name type="scientific">Xylocopilactobacillus apis</name>
    <dbReference type="NCBI Taxonomy" id="2932183"/>
    <lineage>
        <taxon>Bacteria</taxon>
        <taxon>Bacillati</taxon>
        <taxon>Bacillota</taxon>
        <taxon>Bacilli</taxon>
        <taxon>Lactobacillales</taxon>
        <taxon>Lactobacillaceae</taxon>
        <taxon>Xylocopilactobacillus</taxon>
    </lineage>
</organism>
<name>A0AAU9DC22_9LACO</name>
<dbReference type="InterPro" id="IPR015422">
    <property type="entry name" value="PyrdxlP-dep_Trfase_small"/>
</dbReference>
<dbReference type="AlphaFoldDB" id="A0AAU9DC22"/>
<evidence type="ECO:0000256" key="6">
    <source>
        <dbReference type="RuleBase" id="RU000481"/>
    </source>
</evidence>
<gene>
    <name evidence="8" type="ORF">KIMC2_18770</name>
</gene>
<dbReference type="GO" id="GO:0006520">
    <property type="term" value="P:amino acid metabolic process"/>
    <property type="evidence" value="ECO:0007669"/>
    <property type="project" value="InterPro"/>
</dbReference>
<dbReference type="InterPro" id="IPR015421">
    <property type="entry name" value="PyrdxlP-dep_Trfase_major"/>
</dbReference>
<evidence type="ECO:0000256" key="1">
    <source>
        <dbReference type="ARBA" id="ARBA00001933"/>
    </source>
</evidence>
<evidence type="ECO:0000256" key="5">
    <source>
        <dbReference type="ARBA" id="ARBA00022898"/>
    </source>
</evidence>
<dbReference type="InterPro" id="IPR004839">
    <property type="entry name" value="Aminotransferase_I/II_large"/>
</dbReference>
<dbReference type="Gene3D" id="3.40.640.10">
    <property type="entry name" value="Type I PLP-dependent aspartate aminotransferase-like (Major domain)"/>
    <property type="match status" value="1"/>
</dbReference>
<accession>A0AAU9DC22</accession>
<keyword evidence="4 6" id="KW-0808">Transferase</keyword>
<evidence type="ECO:0000313" key="8">
    <source>
        <dbReference type="EMBL" id="BDR57315.1"/>
    </source>
</evidence>
<evidence type="ECO:0000256" key="2">
    <source>
        <dbReference type="ARBA" id="ARBA00007441"/>
    </source>
</evidence>
<evidence type="ECO:0000256" key="3">
    <source>
        <dbReference type="ARBA" id="ARBA00022576"/>
    </source>
</evidence>
<dbReference type="PROSITE" id="PS00105">
    <property type="entry name" value="AA_TRANSFER_CLASS_1"/>
    <property type="match status" value="1"/>
</dbReference>
<evidence type="ECO:0000313" key="9">
    <source>
        <dbReference type="Proteomes" id="UP001321804"/>
    </source>
</evidence>
<dbReference type="RefSeq" id="WP_317696309.1">
    <property type="nucleotide sequence ID" value="NZ_AP026801.1"/>
</dbReference>
<dbReference type="KEGG" id="xak:KIMC2_18770"/>
<comment type="cofactor">
    <cofactor evidence="1 6">
        <name>pyridoxal 5'-phosphate</name>
        <dbReference type="ChEBI" id="CHEBI:597326"/>
    </cofactor>
</comment>
<dbReference type="InterPro" id="IPR004838">
    <property type="entry name" value="NHTrfase_class1_PyrdxlP-BS"/>
</dbReference>
<evidence type="ECO:0000256" key="4">
    <source>
        <dbReference type="ARBA" id="ARBA00022679"/>
    </source>
</evidence>